<evidence type="ECO:0000256" key="2">
    <source>
        <dbReference type="ARBA" id="ARBA00023125"/>
    </source>
</evidence>
<dbReference type="InterPro" id="IPR002577">
    <property type="entry name" value="HTH_HxlR"/>
</dbReference>
<accession>A0ABT0H5Z6</accession>
<feature type="domain" description="HTH hxlR-type" evidence="4">
    <location>
        <begin position="8"/>
        <end position="82"/>
    </location>
</feature>
<evidence type="ECO:0000313" key="6">
    <source>
        <dbReference type="Proteomes" id="UP001203687"/>
    </source>
</evidence>
<protein>
    <submittedName>
        <fullName evidence="5">Helix-turn-helix transcriptional regulator</fullName>
    </submittedName>
</protein>
<gene>
    <name evidence="5" type="ORF">MUY34_04075</name>
</gene>
<dbReference type="EMBL" id="JALPQF010000003">
    <property type="protein sequence ID" value="MCK8479783.1"/>
    <property type="molecule type" value="Genomic_DNA"/>
</dbReference>
<dbReference type="Gene3D" id="1.10.10.10">
    <property type="entry name" value="Winged helix-like DNA-binding domain superfamily/Winged helix DNA-binding domain"/>
    <property type="match status" value="1"/>
</dbReference>
<dbReference type="PANTHER" id="PTHR33204">
    <property type="entry name" value="TRANSCRIPTIONAL REGULATOR, MARR FAMILY"/>
    <property type="match status" value="1"/>
</dbReference>
<evidence type="ECO:0000259" key="4">
    <source>
        <dbReference type="PROSITE" id="PS51118"/>
    </source>
</evidence>
<keyword evidence="3" id="KW-0804">Transcription</keyword>
<evidence type="ECO:0000256" key="3">
    <source>
        <dbReference type="ARBA" id="ARBA00023163"/>
    </source>
</evidence>
<dbReference type="PANTHER" id="PTHR33204:SF29">
    <property type="entry name" value="TRANSCRIPTIONAL REGULATOR"/>
    <property type="match status" value="1"/>
</dbReference>
<dbReference type="RefSeq" id="WP_248412034.1">
    <property type="nucleotide sequence ID" value="NZ_JALPQF010000003.1"/>
</dbReference>
<comment type="caution">
    <text evidence="5">The sequence shown here is derived from an EMBL/GenBank/DDBJ whole genome shotgun (WGS) entry which is preliminary data.</text>
</comment>
<organism evidence="5 6">
    <name type="scientific">Psychroserpens algicola</name>
    <dbReference type="NCBI Taxonomy" id="1719034"/>
    <lineage>
        <taxon>Bacteria</taxon>
        <taxon>Pseudomonadati</taxon>
        <taxon>Bacteroidota</taxon>
        <taxon>Flavobacteriia</taxon>
        <taxon>Flavobacteriales</taxon>
        <taxon>Flavobacteriaceae</taxon>
        <taxon>Psychroserpens</taxon>
    </lineage>
</organism>
<proteinExistence type="predicted"/>
<dbReference type="PROSITE" id="PS51118">
    <property type="entry name" value="HTH_HXLR"/>
    <property type="match status" value="1"/>
</dbReference>
<sequence length="82" mass="9433">MKVYDYECPIDATLNVIGGKWKASCVYYLINGPKRYSELFEVLETVSSRILSKQLKELEAQDIIKQEVFPESPPKVVYSLTE</sequence>
<name>A0ABT0H5Z6_9FLAO</name>
<dbReference type="Proteomes" id="UP001203687">
    <property type="component" value="Unassembled WGS sequence"/>
</dbReference>
<evidence type="ECO:0000256" key="1">
    <source>
        <dbReference type="ARBA" id="ARBA00023015"/>
    </source>
</evidence>
<keyword evidence="2" id="KW-0238">DNA-binding</keyword>
<dbReference type="Pfam" id="PF01638">
    <property type="entry name" value="HxlR"/>
    <property type="match status" value="1"/>
</dbReference>
<evidence type="ECO:0000313" key="5">
    <source>
        <dbReference type="EMBL" id="MCK8479783.1"/>
    </source>
</evidence>
<reference evidence="5" key="1">
    <citation type="submission" date="2022-04" db="EMBL/GenBank/DDBJ databases">
        <authorList>
            <person name="Ren T."/>
        </authorList>
    </citation>
    <scope>NUCLEOTIDE SEQUENCE</scope>
    <source>
        <strain evidence="5">F63249</strain>
    </source>
</reference>
<dbReference type="InterPro" id="IPR036388">
    <property type="entry name" value="WH-like_DNA-bd_sf"/>
</dbReference>
<keyword evidence="6" id="KW-1185">Reference proteome</keyword>
<dbReference type="SUPFAM" id="SSF46785">
    <property type="entry name" value="Winged helix' DNA-binding domain"/>
    <property type="match status" value="1"/>
</dbReference>
<keyword evidence="1" id="KW-0805">Transcription regulation</keyword>
<dbReference type="InterPro" id="IPR036390">
    <property type="entry name" value="WH_DNA-bd_sf"/>
</dbReference>